<gene>
    <name evidence="1" type="ORF">F8M41_002424</name>
</gene>
<dbReference type="AlphaFoldDB" id="A0A8H4A7D0"/>
<keyword evidence="2" id="KW-1185">Reference proteome</keyword>
<dbReference type="Proteomes" id="UP000439903">
    <property type="component" value="Unassembled WGS sequence"/>
</dbReference>
<sequence length="98" mass="11382">MFVNIFVSTEHELLWPDYDDEIFPQILTIPLFGIKEALGRRITALADPSVAPNQFSNRKGKPGHEKVAKELAKRRKVSENIRIVKWKSLDNIRKIRKN</sequence>
<accession>A0A8H4A7D0</accession>
<name>A0A8H4A7D0_GIGMA</name>
<comment type="caution">
    <text evidence="1">The sequence shown here is derived from an EMBL/GenBank/DDBJ whole genome shotgun (WGS) entry which is preliminary data.</text>
</comment>
<evidence type="ECO:0000313" key="1">
    <source>
        <dbReference type="EMBL" id="KAF0449710.1"/>
    </source>
</evidence>
<reference evidence="1 2" key="1">
    <citation type="journal article" date="2019" name="Environ. Microbiol.">
        <title>At the nexus of three kingdoms: the genome of the mycorrhizal fungus Gigaspora margarita provides insights into plant, endobacterial and fungal interactions.</title>
        <authorList>
            <person name="Venice F."/>
            <person name="Ghignone S."/>
            <person name="Salvioli di Fossalunga A."/>
            <person name="Amselem J."/>
            <person name="Novero M."/>
            <person name="Xianan X."/>
            <person name="Sedzielewska Toro K."/>
            <person name="Morin E."/>
            <person name="Lipzen A."/>
            <person name="Grigoriev I.V."/>
            <person name="Henrissat B."/>
            <person name="Martin F.M."/>
            <person name="Bonfante P."/>
        </authorList>
    </citation>
    <scope>NUCLEOTIDE SEQUENCE [LARGE SCALE GENOMIC DNA]</scope>
    <source>
        <strain evidence="1 2">BEG34</strain>
    </source>
</reference>
<proteinExistence type="predicted"/>
<protein>
    <submittedName>
        <fullName evidence="1">Uncharacterized protein</fullName>
    </submittedName>
</protein>
<organism evidence="1 2">
    <name type="scientific">Gigaspora margarita</name>
    <dbReference type="NCBI Taxonomy" id="4874"/>
    <lineage>
        <taxon>Eukaryota</taxon>
        <taxon>Fungi</taxon>
        <taxon>Fungi incertae sedis</taxon>
        <taxon>Mucoromycota</taxon>
        <taxon>Glomeromycotina</taxon>
        <taxon>Glomeromycetes</taxon>
        <taxon>Diversisporales</taxon>
        <taxon>Gigasporaceae</taxon>
        <taxon>Gigaspora</taxon>
    </lineage>
</organism>
<dbReference type="EMBL" id="WTPW01001205">
    <property type="protein sequence ID" value="KAF0449710.1"/>
    <property type="molecule type" value="Genomic_DNA"/>
</dbReference>
<evidence type="ECO:0000313" key="2">
    <source>
        <dbReference type="Proteomes" id="UP000439903"/>
    </source>
</evidence>